<keyword evidence="2" id="KW-1185">Reference proteome</keyword>
<reference evidence="1" key="1">
    <citation type="submission" date="2021-06" db="EMBL/GenBank/DDBJ databases">
        <authorList>
            <person name="Kallberg Y."/>
            <person name="Tangrot J."/>
            <person name="Rosling A."/>
        </authorList>
    </citation>
    <scope>NUCLEOTIDE SEQUENCE</scope>
    <source>
        <strain evidence="1">28 12/20/2015</strain>
    </source>
</reference>
<name>A0ACA9PR41_9GLOM</name>
<evidence type="ECO:0000313" key="2">
    <source>
        <dbReference type="Proteomes" id="UP000789366"/>
    </source>
</evidence>
<dbReference type="Proteomes" id="UP000789366">
    <property type="component" value="Unassembled WGS sequence"/>
</dbReference>
<feature type="non-terminal residue" evidence="1">
    <location>
        <position position="1"/>
    </location>
</feature>
<accession>A0ACA9PR41</accession>
<proteinExistence type="predicted"/>
<dbReference type="EMBL" id="CAJVPW010029550">
    <property type="protein sequence ID" value="CAG8721482.1"/>
    <property type="molecule type" value="Genomic_DNA"/>
</dbReference>
<feature type="non-terminal residue" evidence="1">
    <location>
        <position position="44"/>
    </location>
</feature>
<organism evidence="1 2">
    <name type="scientific">Cetraspora pellucida</name>
    <dbReference type="NCBI Taxonomy" id="1433469"/>
    <lineage>
        <taxon>Eukaryota</taxon>
        <taxon>Fungi</taxon>
        <taxon>Fungi incertae sedis</taxon>
        <taxon>Mucoromycota</taxon>
        <taxon>Glomeromycotina</taxon>
        <taxon>Glomeromycetes</taxon>
        <taxon>Diversisporales</taxon>
        <taxon>Gigasporaceae</taxon>
        <taxon>Cetraspora</taxon>
    </lineage>
</organism>
<evidence type="ECO:0000313" key="1">
    <source>
        <dbReference type="EMBL" id="CAG8721482.1"/>
    </source>
</evidence>
<comment type="caution">
    <text evidence="1">The sequence shown here is derived from an EMBL/GenBank/DDBJ whole genome shotgun (WGS) entry which is preliminary data.</text>
</comment>
<gene>
    <name evidence="1" type="ORF">SPELUC_LOCUS12469</name>
</gene>
<protein>
    <submittedName>
        <fullName evidence="1">12006_t:CDS:1</fullName>
    </submittedName>
</protein>
<sequence>KEVLSRWTFPIVPDSNLQEGGNYEFMRGNILKRKMLCYQENVDR</sequence>